<comment type="subcellular location">
    <subcellularLocation>
        <location evidence="1">Cell membrane</location>
        <topology evidence="1">Multi-pass membrane protein</topology>
    </subcellularLocation>
</comment>
<gene>
    <name evidence="10" type="ORF">ACFQ2J_17485</name>
</gene>
<dbReference type="PANTHER" id="PTHR34582:SF7">
    <property type="entry name" value="UPF0702 TRANSMEMBRANE PROTEIN YDFS"/>
    <property type="match status" value="1"/>
</dbReference>
<dbReference type="InterPro" id="IPR048454">
    <property type="entry name" value="YetF_N"/>
</dbReference>
<name>A0ABW3L4J7_9BACI</name>
<evidence type="ECO:0000313" key="10">
    <source>
        <dbReference type="EMBL" id="MFD1020986.1"/>
    </source>
</evidence>
<feature type="transmembrane region" description="Helical" evidence="7">
    <location>
        <begin position="34"/>
        <end position="54"/>
    </location>
</feature>
<protein>
    <submittedName>
        <fullName evidence="10">YetF domain-containing protein</fullName>
    </submittedName>
</protein>
<dbReference type="InterPro" id="IPR007353">
    <property type="entry name" value="DUF421"/>
</dbReference>
<keyword evidence="3" id="KW-1003">Cell membrane</keyword>
<comment type="similarity">
    <text evidence="2">Belongs to the UPF0702 family.</text>
</comment>
<dbReference type="Pfam" id="PF20730">
    <property type="entry name" value="YetF_N"/>
    <property type="match status" value="1"/>
</dbReference>
<evidence type="ECO:0000256" key="5">
    <source>
        <dbReference type="ARBA" id="ARBA00022989"/>
    </source>
</evidence>
<feature type="domain" description="YetF-like N-terminal transmembrane" evidence="9">
    <location>
        <begin position="8"/>
        <end position="49"/>
    </location>
</feature>
<evidence type="ECO:0000259" key="8">
    <source>
        <dbReference type="Pfam" id="PF04239"/>
    </source>
</evidence>
<keyword evidence="4 7" id="KW-0812">Transmembrane</keyword>
<feature type="transmembrane region" description="Helical" evidence="7">
    <location>
        <begin position="6"/>
        <end position="27"/>
    </location>
</feature>
<feature type="transmembrane region" description="Helical" evidence="7">
    <location>
        <begin position="60"/>
        <end position="80"/>
    </location>
</feature>
<dbReference type="Pfam" id="PF04239">
    <property type="entry name" value="DUF421"/>
    <property type="match status" value="1"/>
</dbReference>
<evidence type="ECO:0000256" key="2">
    <source>
        <dbReference type="ARBA" id="ARBA00006448"/>
    </source>
</evidence>
<dbReference type="Proteomes" id="UP001596990">
    <property type="component" value="Unassembled WGS sequence"/>
</dbReference>
<proteinExistence type="inferred from homology"/>
<accession>A0ABW3L4J7</accession>
<feature type="domain" description="YetF C-terminal" evidence="8">
    <location>
        <begin position="83"/>
        <end position="213"/>
    </location>
</feature>
<keyword evidence="11" id="KW-1185">Reference proteome</keyword>
<reference evidence="11" key="1">
    <citation type="journal article" date="2019" name="Int. J. Syst. Evol. Microbiol.">
        <title>The Global Catalogue of Microorganisms (GCM) 10K type strain sequencing project: providing services to taxonomists for standard genome sequencing and annotation.</title>
        <authorList>
            <consortium name="The Broad Institute Genomics Platform"/>
            <consortium name="The Broad Institute Genome Sequencing Center for Infectious Disease"/>
            <person name="Wu L."/>
            <person name="Ma J."/>
        </authorList>
    </citation>
    <scope>NUCLEOTIDE SEQUENCE [LARGE SCALE GENOMIC DNA]</scope>
    <source>
        <strain evidence="11">CCUG 56607</strain>
    </source>
</reference>
<evidence type="ECO:0000256" key="7">
    <source>
        <dbReference type="SAM" id="Phobius"/>
    </source>
</evidence>
<evidence type="ECO:0000256" key="3">
    <source>
        <dbReference type="ARBA" id="ARBA00022475"/>
    </source>
</evidence>
<dbReference type="InterPro" id="IPR023090">
    <property type="entry name" value="UPF0702_alpha/beta_dom_sf"/>
</dbReference>
<organism evidence="10 11">
    <name type="scientific">Thalassobacillus hwangdonensis</name>
    <dbReference type="NCBI Taxonomy" id="546108"/>
    <lineage>
        <taxon>Bacteria</taxon>
        <taxon>Bacillati</taxon>
        <taxon>Bacillota</taxon>
        <taxon>Bacilli</taxon>
        <taxon>Bacillales</taxon>
        <taxon>Bacillaceae</taxon>
        <taxon>Thalassobacillus</taxon>
    </lineage>
</organism>
<keyword evidence="6 7" id="KW-0472">Membrane</keyword>
<dbReference type="Gene3D" id="3.30.240.20">
    <property type="entry name" value="bsu07140 like domains"/>
    <property type="match status" value="2"/>
</dbReference>
<dbReference type="PANTHER" id="PTHR34582">
    <property type="entry name" value="UPF0702 TRANSMEMBRANE PROTEIN YCAP"/>
    <property type="match status" value="1"/>
</dbReference>
<dbReference type="EMBL" id="JBHTKL010000006">
    <property type="protein sequence ID" value="MFD1020986.1"/>
    <property type="molecule type" value="Genomic_DNA"/>
</dbReference>
<sequence length="243" mass="27469">MYNEALVVIVRVIISFFTLLIFTRLLGKQEVGQLTFFDYINGITIGSIAATLATDLSSKAWAHWVGLSGYAFLTFLLQFITIKNRYLGKVLDGEPTVVIENGKILENNLKKMRIKLGELMMLLRYRGIFDITQVECAIIEVNGNLSVLQKAEYLPVTSKDLHIPSTPSRLSTEVIQDGIVIEQNLSQRNKDMEWLNQQLQTHGIGDVKEVSFALILPNEQLYVDKYKDNLGDEADMGDYEGPY</sequence>
<evidence type="ECO:0000259" key="9">
    <source>
        <dbReference type="Pfam" id="PF20730"/>
    </source>
</evidence>
<evidence type="ECO:0000256" key="1">
    <source>
        <dbReference type="ARBA" id="ARBA00004651"/>
    </source>
</evidence>
<evidence type="ECO:0000313" key="11">
    <source>
        <dbReference type="Proteomes" id="UP001596990"/>
    </source>
</evidence>
<dbReference type="RefSeq" id="WP_386063629.1">
    <property type="nucleotide sequence ID" value="NZ_JBHTKL010000006.1"/>
</dbReference>
<evidence type="ECO:0000256" key="4">
    <source>
        <dbReference type="ARBA" id="ARBA00022692"/>
    </source>
</evidence>
<evidence type="ECO:0000256" key="6">
    <source>
        <dbReference type="ARBA" id="ARBA00023136"/>
    </source>
</evidence>
<keyword evidence="5 7" id="KW-1133">Transmembrane helix</keyword>
<comment type="caution">
    <text evidence="10">The sequence shown here is derived from an EMBL/GenBank/DDBJ whole genome shotgun (WGS) entry which is preliminary data.</text>
</comment>